<name>M1Q3W9_METMZ</name>
<protein>
    <submittedName>
        <fullName evidence="1">Uncharacterized protein</fullName>
    </submittedName>
</protein>
<evidence type="ECO:0000313" key="1">
    <source>
        <dbReference type="EMBL" id="AGF96950.1"/>
    </source>
</evidence>
<gene>
    <name evidence="1" type="ORF">MmTuc01_1594</name>
</gene>
<accession>M1Q3W9</accession>
<reference evidence="1 2" key="1">
    <citation type="journal article" date="2013" name="Genome Announc.">
        <title>Complete Genome of a Methanosarcina mazei Strain Isolated from Sediment Samples from an Amazonian Flooded Area.</title>
        <authorList>
            <person name="Assis das Gracas D."/>
            <person name="Thiago Juca Ramos R."/>
            <person name="Vieira Araujo A.C."/>
            <person name="Zahlouth R."/>
            <person name="Ribeiro Carneiro A."/>
            <person name="Souza Lopes T."/>
            <person name="Azevedo Barauna R."/>
            <person name="Azevedo V."/>
            <person name="Cruz Schneider M.P."/>
            <person name="Pellizari V.H."/>
            <person name="Silva A."/>
        </authorList>
    </citation>
    <scope>NUCLEOTIDE SEQUENCE [LARGE SCALE GENOMIC DNA]</scope>
    <source>
        <strain evidence="1 2">Tuc01</strain>
    </source>
</reference>
<dbReference type="EMBL" id="CP004144">
    <property type="protein sequence ID" value="AGF96950.1"/>
    <property type="molecule type" value="Genomic_DNA"/>
</dbReference>
<dbReference type="BioCyc" id="MMAZ1236903:G139K-1518-MONOMER"/>
<dbReference type="KEGG" id="mmaz:MmTuc01_1594"/>
<organism evidence="1 2">
    <name type="scientific">Methanosarcina mazei Tuc01</name>
    <dbReference type="NCBI Taxonomy" id="1236903"/>
    <lineage>
        <taxon>Archaea</taxon>
        <taxon>Methanobacteriati</taxon>
        <taxon>Methanobacteriota</taxon>
        <taxon>Stenosarchaea group</taxon>
        <taxon>Methanomicrobia</taxon>
        <taxon>Methanosarcinales</taxon>
        <taxon>Methanosarcinaceae</taxon>
        <taxon>Methanosarcina</taxon>
    </lineage>
</organism>
<dbReference type="Proteomes" id="UP000011718">
    <property type="component" value="Chromosome"/>
</dbReference>
<sequence length="49" mass="5692">MKPAFNKNLPKIRGMSETLRCLKQHQNEYKKSTGECISIRKGITGKWKI</sequence>
<dbReference type="AlphaFoldDB" id="M1Q3W9"/>
<proteinExistence type="predicted"/>
<dbReference type="HOGENOM" id="CLU_3130870_0_0_2"/>
<evidence type="ECO:0000313" key="2">
    <source>
        <dbReference type="Proteomes" id="UP000011718"/>
    </source>
</evidence>